<protein>
    <submittedName>
        <fullName evidence="9">Uracil permease</fullName>
    </submittedName>
</protein>
<dbReference type="PANTHER" id="PTHR42810">
    <property type="entry name" value="PURINE PERMEASE C1399.01C-RELATED"/>
    <property type="match status" value="1"/>
</dbReference>
<feature type="transmembrane region" description="Helical" evidence="8">
    <location>
        <begin position="230"/>
        <end position="250"/>
    </location>
</feature>
<name>A0A9W6GL31_9FUSO</name>
<evidence type="ECO:0000313" key="9">
    <source>
        <dbReference type="EMBL" id="GLI57084.1"/>
    </source>
</evidence>
<feature type="transmembrane region" description="Helical" evidence="8">
    <location>
        <begin position="338"/>
        <end position="365"/>
    </location>
</feature>
<feature type="transmembrane region" description="Helical" evidence="8">
    <location>
        <begin position="130"/>
        <end position="152"/>
    </location>
</feature>
<evidence type="ECO:0000256" key="2">
    <source>
        <dbReference type="ARBA" id="ARBA00008821"/>
    </source>
</evidence>
<evidence type="ECO:0000256" key="7">
    <source>
        <dbReference type="ARBA" id="ARBA00023136"/>
    </source>
</evidence>
<evidence type="ECO:0000256" key="8">
    <source>
        <dbReference type="SAM" id="Phobius"/>
    </source>
</evidence>
<feature type="transmembrane region" description="Helical" evidence="8">
    <location>
        <begin position="80"/>
        <end position="99"/>
    </location>
</feature>
<comment type="subcellular location">
    <subcellularLocation>
        <location evidence="1">Cell membrane</location>
        <topology evidence="1">Multi-pass membrane protein</topology>
    </subcellularLocation>
</comment>
<dbReference type="NCBIfam" id="NF037981">
    <property type="entry name" value="NCS2_1"/>
    <property type="match status" value="1"/>
</dbReference>
<feature type="transmembrane region" description="Helical" evidence="8">
    <location>
        <begin position="164"/>
        <end position="183"/>
    </location>
</feature>
<dbReference type="Pfam" id="PF00860">
    <property type="entry name" value="Xan_ur_permease"/>
    <property type="match status" value="1"/>
</dbReference>
<feature type="transmembrane region" description="Helical" evidence="8">
    <location>
        <begin position="105"/>
        <end position="123"/>
    </location>
</feature>
<keyword evidence="5 8" id="KW-0812">Transmembrane</keyword>
<feature type="transmembrane region" description="Helical" evidence="8">
    <location>
        <begin position="190"/>
        <end position="210"/>
    </location>
</feature>
<keyword evidence="3" id="KW-0813">Transport</keyword>
<accession>A0A9W6GL31</accession>
<dbReference type="GO" id="GO:0042907">
    <property type="term" value="F:xanthine transmembrane transporter activity"/>
    <property type="evidence" value="ECO:0007669"/>
    <property type="project" value="TreeGrafter"/>
</dbReference>
<evidence type="ECO:0000256" key="6">
    <source>
        <dbReference type="ARBA" id="ARBA00022989"/>
    </source>
</evidence>
<dbReference type="PANTHER" id="PTHR42810:SF2">
    <property type="entry name" value="PURINE PERMEASE C1399.01C-RELATED"/>
    <property type="match status" value="1"/>
</dbReference>
<keyword evidence="7 8" id="KW-0472">Membrane</keyword>
<evidence type="ECO:0000313" key="10">
    <source>
        <dbReference type="Proteomes" id="UP001144471"/>
    </source>
</evidence>
<feature type="transmembrane region" description="Helical" evidence="8">
    <location>
        <begin position="307"/>
        <end position="332"/>
    </location>
</feature>
<dbReference type="RefSeq" id="WP_281836544.1">
    <property type="nucleotide sequence ID" value="NZ_BSDY01000013.1"/>
</dbReference>
<dbReference type="InterPro" id="IPR006043">
    <property type="entry name" value="NCS2"/>
</dbReference>
<comment type="similarity">
    <text evidence="2">Belongs to the nucleobase:cation symporter-2 (NCS2) (TC 2.A.40) family.</text>
</comment>
<dbReference type="InterPro" id="IPR006042">
    <property type="entry name" value="Xan_ur_permease"/>
</dbReference>
<feature type="transmembrane region" description="Helical" evidence="8">
    <location>
        <begin position="21"/>
        <end position="47"/>
    </location>
</feature>
<dbReference type="InterPro" id="IPR017588">
    <property type="entry name" value="UacT-like"/>
</dbReference>
<keyword evidence="10" id="KW-1185">Reference proteome</keyword>
<dbReference type="AlphaFoldDB" id="A0A9W6GL31"/>
<comment type="caution">
    <text evidence="9">The sequence shown here is derived from an EMBL/GenBank/DDBJ whole genome shotgun (WGS) entry which is preliminary data.</text>
</comment>
<feature type="transmembrane region" description="Helical" evidence="8">
    <location>
        <begin position="405"/>
        <end position="426"/>
    </location>
</feature>
<gene>
    <name evidence="9" type="ORF">PM10SUCC1_25980</name>
</gene>
<feature type="transmembrane region" description="Helical" evidence="8">
    <location>
        <begin position="377"/>
        <end position="399"/>
    </location>
</feature>
<dbReference type="EMBL" id="BSDY01000013">
    <property type="protein sequence ID" value="GLI57084.1"/>
    <property type="molecule type" value="Genomic_DNA"/>
</dbReference>
<dbReference type="PROSITE" id="PS01116">
    <property type="entry name" value="XANTH_URACIL_PERMASE"/>
    <property type="match status" value="1"/>
</dbReference>
<dbReference type="Proteomes" id="UP001144471">
    <property type="component" value="Unassembled WGS sequence"/>
</dbReference>
<keyword evidence="6 8" id="KW-1133">Transmembrane helix</keyword>
<dbReference type="GO" id="GO:0005886">
    <property type="term" value="C:plasma membrane"/>
    <property type="evidence" value="ECO:0007669"/>
    <property type="project" value="UniProtKB-SubCell"/>
</dbReference>
<evidence type="ECO:0000256" key="3">
    <source>
        <dbReference type="ARBA" id="ARBA00022448"/>
    </source>
</evidence>
<keyword evidence="4" id="KW-1003">Cell membrane</keyword>
<evidence type="ECO:0000256" key="1">
    <source>
        <dbReference type="ARBA" id="ARBA00004651"/>
    </source>
</evidence>
<dbReference type="NCBIfam" id="TIGR00801">
    <property type="entry name" value="ncs2"/>
    <property type="match status" value="1"/>
</dbReference>
<evidence type="ECO:0000256" key="4">
    <source>
        <dbReference type="ARBA" id="ARBA00022475"/>
    </source>
</evidence>
<evidence type="ECO:0000256" key="5">
    <source>
        <dbReference type="ARBA" id="ARBA00022692"/>
    </source>
</evidence>
<dbReference type="NCBIfam" id="TIGR03173">
    <property type="entry name" value="pbuX"/>
    <property type="match status" value="1"/>
</dbReference>
<proteinExistence type="inferred from homology"/>
<reference evidence="9" key="1">
    <citation type="submission" date="2022-12" db="EMBL/GenBank/DDBJ databases">
        <title>Reference genome sequencing for broad-spectrum identification of bacterial and archaeal isolates by mass spectrometry.</title>
        <authorList>
            <person name="Sekiguchi Y."/>
            <person name="Tourlousse D.M."/>
        </authorList>
    </citation>
    <scope>NUCLEOTIDE SEQUENCE</scope>
    <source>
        <strain evidence="9">10succ1</strain>
    </source>
</reference>
<organism evidence="9 10">
    <name type="scientific">Propionigenium maris DSM 9537</name>
    <dbReference type="NCBI Taxonomy" id="1123000"/>
    <lineage>
        <taxon>Bacteria</taxon>
        <taxon>Fusobacteriati</taxon>
        <taxon>Fusobacteriota</taxon>
        <taxon>Fusobacteriia</taxon>
        <taxon>Fusobacteriales</taxon>
        <taxon>Fusobacteriaceae</taxon>
        <taxon>Propionigenium</taxon>
    </lineage>
</organism>
<sequence length="444" mass="45668">MTNRSPYHLDGRPPLKEAFPLGLQHILAMFVSNLAPILIVSGAIGVTDAERTMLVQCAMLMGGVCTLIQTYRIGRVGAKLPVVVGTSFAFVPVALSIGSRYGMEGVLGAALVGGIFEAFLGTFISKIKKFFPPIVTGVVVLSIGLSLLPVGIKNFAGGVGVQDFGSPSNLALGFIVLISVIFLKQFTKGITSTGAIALGTLVGVVAATLMGKMSFAPIGEAAIFTLPKPFMFGFAFHLDAILAMMLMFVVSAVETVGDMSGVALAAGQRDLRDDELTGGIIADGLGSALSTVFGNLPMTSFSQNTGIIIMTGVVSRFVVGLGGAILVAGAFIPKIGALFTAIPTSVIGGSLVMVFAMITIGGIRLITKEPLSNRNSLIVAVSLGLGFGLGSVPEALAYFPEAIQLIFGGSGIVVAGGIAIIMNVLLPAEIVETEKSVEAKLQNA</sequence>